<evidence type="ECO:0000313" key="2">
    <source>
        <dbReference type="EMBL" id="GAL20467.1"/>
    </source>
</evidence>
<feature type="transmembrane region" description="Helical" evidence="1">
    <location>
        <begin position="12"/>
        <end position="33"/>
    </location>
</feature>
<evidence type="ECO:0000313" key="3">
    <source>
        <dbReference type="Proteomes" id="UP000029228"/>
    </source>
</evidence>
<keyword evidence="1" id="KW-1133">Transmembrane helix</keyword>
<feature type="transmembrane region" description="Helical" evidence="1">
    <location>
        <begin position="45"/>
        <end position="74"/>
    </location>
</feature>
<keyword evidence="3" id="KW-1185">Reference proteome</keyword>
<comment type="caution">
    <text evidence="2">The sequence shown here is derived from an EMBL/GenBank/DDBJ whole genome shotgun (WGS) entry which is preliminary data.</text>
</comment>
<keyword evidence="1" id="KW-0472">Membrane</keyword>
<name>A0A090SM72_9VIBR</name>
<evidence type="ECO:0000256" key="1">
    <source>
        <dbReference type="SAM" id="Phobius"/>
    </source>
</evidence>
<sequence length="146" mass="16179">MTTTFEPKLNSQLAIGLLLTRLSIGLVFLMWALDKVLVPEHAIKVFAGFYGLNISSGFSILLGALQIVFVLAFIVGYKKNITYLSVLVLHGISTLISFPKYLEPMSNLLFFAAWPMLAACYLLYVLKDYDRFTLGSEKTTLSSASV</sequence>
<dbReference type="OrthoDB" id="7355622at2"/>
<proteinExistence type="predicted"/>
<dbReference type="STRING" id="990268.JCM19235_3469"/>
<gene>
    <name evidence="2" type="ORF">JCM19235_3469</name>
</gene>
<reference evidence="2 3" key="1">
    <citation type="submission" date="2014-09" db="EMBL/GenBank/DDBJ databases">
        <title>Vibrio maritimus JCM 19235. (C45) whole genome shotgun sequence.</title>
        <authorList>
            <person name="Sawabe T."/>
            <person name="Meirelles P."/>
            <person name="Nakanishi M."/>
            <person name="Sayaka M."/>
            <person name="Hattori M."/>
            <person name="Ohkuma M."/>
        </authorList>
    </citation>
    <scope>NUCLEOTIDE SEQUENCE [LARGE SCALE GENOMIC DNA]</scope>
    <source>
        <strain evidence="3">JCM19235</strain>
    </source>
</reference>
<accession>A0A090SM72</accession>
<feature type="transmembrane region" description="Helical" evidence="1">
    <location>
        <begin position="108"/>
        <end position="126"/>
    </location>
</feature>
<dbReference type="AlphaFoldDB" id="A0A090SM72"/>
<organism evidence="2 3">
    <name type="scientific">Vibrio maritimus</name>
    <dbReference type="NCBI Taxonomy" id="990268"/>
    <lineage>
        <taxon>Bacteria</taxon>
        <taxon>Pseudomonadati</taxon>
        <taxon>Pseudomonadota</taxon>
        <taxon>Gammaproteobacteria</taxon>
        <taxon>Vibrionales</taxon>
        <taxon>Vibrionaceae</taxon>
        <taxon>Vibrio</taxon>
    </lineage>
</organism>
<dbReference type="EMBL" id="BBMR01000006">
    <property type="protein sequence ID" value="GAL20467.1"/>
    <property type="molecule type" value="Genomic_DNA"/>
</dbReference>
<dbReference type="Proteomes" id="UP000029228">
    <property type="component" value="Unassembled WGS sequence"/>
</dbReference>
<protein>
    <submittedName>
        <fullName evidence="2">Uncharacterized conserved membrane protein</fullName>
    </submittedName>
</protein>
<keyword evidence="1" id="KW-0812">Transmembrane</keyword>
<feature type="transmembrane region" description="Helical" evidence="1">
    <location>
        <begin position="81"/>
        <end position="102"/>
    </location>
</feature>